<feature type="region of interest" description="Disordered" evidence="1">
    <location>
        <begin position="1"/>
        <end position="33"/>
    </location>
</feature>
<accession>A0A6A5BXK4</accession>
<evidence type="ECO:0000313" key="3">
    <source>
        <dbReference type="Proteomes" id="UP000444721"/>
    </source>
</evidence>
<comment type="caution">
    <text evidence="2">The sequence shown here is derived from an EMBL/GenBank/DDBJ whole genome shotgun (WGS) entry which is preliminary data.</text>
</comment>
<evidence type="ECO:0008006" key="4">
    <source>
        <dbReference type="Google" id="ProtNLM"/>
    </source>
</evidence>
<feature type="compositionally biased region" description="Basic and acidic residues" evidence="1">
    <location>
        <begin position="241"/>
        <end position="267"/>
    </location>
</feature>
<keyword evidence="3" id="KW-1185">Reference proteome</keyword>
<dbReference type="EMBL" id="VFQX01000012">
    <property type="protein sequence ID" value="KAF0981997.1"/>
    <property type="molecule type" value="Genomic_DNA"/>
</dbReference>
<feature type="region of interest" description="Disordered" evidence="1">
    <location>
        <begin position="170"/>
        <end position="268"/>
    </location>
</feature>
<evidence type="ECO:0000313" key="2">
    <source>
        <dbReference type="EMBL" id="KAF0981997.1"/>
    </source>
</evidence>
<dbReference type="Proteomes" id="UP000444721">
    <property type="component" value="Unassembled WGS sequence"/>
</dbReference>
<sequence length="451" mass="51974">MIRLGTNTPPHLQQQQSISEDSPRTAVVGSSSTMHSVKVLLNNKAIKKEKKERRNRKHSMIELAFPFRGNQTLDDFKQCLMIIKDGLPSNNNNNQTSSNHHEPVRNNDNHQSSSDLLELEAKILVRFHNERKAFKIKDEEDWHHVVEKVVSEESPASLIKFVECKVNFKKSNNKHHKKKKHTIEKRGARKHSKNKLLKREEKLKRKKEEEHHEEELLGKRVMNLDLSDEDENHEDDEQQDEEKKKSKIEKDKKRAKREKSAQAKQDDVSLVGEHGEGLTLPEKIRRIFLDGNNMFFMTQTLRDLLLKRKNKGTAEQLIIEIASLFSSMSEILWNRPLSMHVCFDAANPQVMRGDIEKDTFVVSSASKAGFATADDMLVELANRQNIAGHLDSCLFVTSDNGLRQRLKEVGAKVAKSGKWMKCCYAHLCSETTQFSMDEWMNQIVEEGLHLD</sequence>
<feature type="compositionally biased region" description="Polar residues" evidence="1">
    <location>
        <begin position="1"/>
        <end position="20"/>
    </location>
</feature>
<dbReference type="GeneID" id="68119073"/>
<feature type="compositionally biased region" description="Acidic residues" evidence="1">
    <location>
        <begin position="226"/>
        <end position="240"/>
    </location>
</feature>
<feature type="compositionally biased region" description="Basic and acidic residues" evidence="1">
    <location>
        <begin position="99"/>
        <end position="108"/>
    </location>
</feature>
<feature type="region of interest" description="Disordered" evidence="1">
    <location>
        <begin position="90"/>
        <end position="113"/>
    </location>
</feature>
<proteinExistence type="predicted"/>
<dbReference type="RefSeq" id="XP_044566710.1">
    <property type="nucleotide sequence ID" value="XM_044702313.1"/>
</dbReference>
<gene>
    <name evidence="2" type="ORF">FDP41_011858</name>
</gene>
<dbReference type="OrthoDB" id="298527at2759"/>
<dbReference type="AlphaFoldDB" id="A0A6A5BXK4"/>
<name>A0A6A5BXK4_NAEFO</name>
<feature type="compositionally biased region" description="Basic residues" evidence="1">
    <location>
        <begin position="170"/>
        <end position="196"/>
    </location>
</feature>
<reference evidence="2 3" key="1">
    <citation type="journal article" date="2019" name="Sci. Rep.">
        <title>Nanopore sequencing improves the draft genome of the human pathogenic amoeba Naegleria fowleri.</title>
        <authorList>
            <person name="Liechti N."/>
            <person name="Schurch N."/>
            <person name="Bruggmann R."/>
            <person name="Wittwer M."/>
        </authorList>
    </citation>
    <scope>NUCLEOTIDE SEQUENCE [LARGE SCALE GENOMIC DNA]</scope>
    <source>
        <strain evidence="2 3">ATCC 30894</strain>
    </source>
</reference>
<feature type="compositionally biased region" description="Basic and acidic residues" evidence="1">
    <location>
        <begin position="197"/>
        <end position="218"/>
    </location>
</feature>
<dbReference type="VEuPathDB" id="AmoebaDB:NfTy_022190"/>
<dbReference type="VEuPathDB" id="AmoebaDB:FDP41_011858"/>
<protein>
    <recommendedName>
        <fullName evidence="4">NYN domain-containing protein</fullName>
    </recommendedName>
</protein>
<evidence type="ECO:0000256" key="1">
    <source>
        <dbReference type="SAM" id="MobiDB-lite"/>
    </source>
</evidence>
<organism evidence="2 3">
    <name type="scientific">Naegleria fowleri</name>
    <name type="common">Brain eating amoeba</name>
    <dbReference type="NCBI Taxonomy" id="5763"/>
    <lineage>
        <taxon>Eukaryota</taxon>
        <taxon>Discoba</taxon>
        <taxon>Heterolobosea</taxon>
        <taxon>Tetramitia</taxon>
        <taxon>Eutetramitia</taxon>
        <taxon>Vahlkampfiidae</taxon>
        <taxon>Naegleria</taxon>
    </lineage>
</organism>
<dbReference type="VEuPathDB" id="AmoebaDB:NF0050000"/>